<dbReference type="InterPro" id="IPR029016">
    <property type="entry name" value="GAF-like_dom_sf"/>
</dbReference>
<dbReference type="SMART" id="SM00346">
    <property type="entry name" value="HTH_ICLR"/>
    <property type="match status" value="1"/>
</dbReference>
<feature type="domain" description="HTH iclR-type" evidence="4">
    <location>
        <begin position="11"/>
        <end position="73"/>
    </location>
</feature>
<dbReference type="Pfam" id="PF01614">
    <property type="entry name" value="IclR_C"/>
    <property type="match status" value="1"/>
</dbReference>
<dbReference type="AlphaFoldDB" id="A0A2T5VGP4"/>
<evidence type="ECO:0000259" key="5">
    <source>
        <dbReference type="PROSITE" id="PS51078"/>
    </source>
</evidence>
<evidence type="ECO:0000256" key="1">
    <source>
        <dbReference type="ARBA" id="ARBA00023015"/>
    </source>
</evidence>
<dbReference type="PANTHER" id="PTHR30136:SF34">
    <property type="entry name" value="TRANSCRIPTIONAL REGULATOR"/>
    <property type="match status" value="1"/>
</dbReference>
<evidence type="ECO:0000256" key="2">
    <source>
        <dbReference type="ARBA" id="ARBA00023125"/>
    </source>
</evidence>
<evidence type="ECO:0000259" key="4">
    <source>
        <dbReference type="PROSITE" id="PS51077"/>
    </source>
</evidence>
<dbReference type="InterPro" id="IPR036388">
    <property type="entry name" value="WH-like_DNA-bd_sf"/>
</dbReference>
<dbReference type="Gene3D" id="1.10.10.10">
    <property type="entry name" value="Winged helix-like DNA-binding domain superfamily/Winged helix DNA-binding domain"/>
    <property type="match status" value="1"/>
</dbReference>
<proteinExistence type="predicted"/>
<dbReference type="GO" id="GO:0045892">
    <property type="term" value="P:negative regulation of DNA-templated transcription"/>
    <property type="evidence" value="ECO:0007669"/>
    <property type="project" value="TreeGrafter"/>
</dbReference>
<dbReference type="InterPro" id="IPR014757">
    <property type="entry name" value="Tscrpt_reg_IclR_C"/>
</dbReference>
<comment type="caution">
    <text evidence="6">The sequence shown here is derived from an EMBL/GenBank/DDBJ whole genome shotgun (WGS) entry which is preliminary data.</text>
</comment>
<dbReference type="InterPro" id="IPR036390">
    <property type="entry name" value="WH_DNA-bd_sf"/>
</dbReference>
<reference evidence="6 7" key="1">
    <citation type="submission" date="2018-04" db="EMBL/GenBank/DDBJ databases">
        <title>Genomic Encyclopedia of Archaeal and Bacterial Type Strains, Phase II (KMG-II): from individual species to whole genera.</title>
        <authorList>
            <person name="Goeker M."/>
        </authorList>
    </citation>
    <scope>NUCLEOTIDE SEQUENCE [LARGE SCALE GENOMIC DNA]</scope>
    <source>
        <strain evidence="6 7">DSM 23382</strain>
    </source>
</reference>
<dbReference type="RefSeq" id="WP_107988423.1">
    <property type="nucleotide sequence ID" value="NZ_QAYG01000001.1"/>
</dbReference>
<dbReference type="OrthoDB" id="6057486at2"/>
<name>A0A2T5VGP4_9HYPH</name>
<dbReference type="Pfam" id="PF09339">
    <property type="entry name" value="HTH_IclR"/>
    <property type="match status" value="1"/>
</dbReference>
<dbReference type="SUPFAM" id="SSF46785">
    <property type="entry name" value="Winged helix' DNA-binding domain"/>
    <property type="match status" value="1"/>
</dbReference>
<evidence type="ECO:0000256" key="3">
    <source>
        <dbReference type="ARBA" id="ARBA00023163"/>
    </source>
</evidence>
<dbReference type="InterPro" id="IPR050707">
    <property type="entry name" value="HTH_MetabolicPath_Reg"/>
</dbReference>
<feature type="domain" description="IclR-ED" evidence="5">
    <location>
        <begin position="74"/>
        <end position="255"/>
    </location>
</feature>
<dbReference type="SUPFAM" id="SSF55781">
    <property type="entry name" value="GAF domain-like"/>
    <property type="match status" value="1"/>
</dbReference>
<evidence type="ECO:0000313" key="6">
    <source>
        <dbReference type="EMBL" id="PTW62927.1"/>
    </source>
</evidence>
<dbReference type="EMBL" id="QAYG01000001">
    <property type="protein sequence ID" value="PTW62927.1"/>
    <property type="molecule type" value="Genomic_DNA"/>
</dbReference>
<dbReference type="GO" id="GO:0003677">
    <property type="term" value="F:DNA binding"/>
    <property type="evidence" value="ECO:0007669"/>
    <property type="project" value="UniProtKB-KW"/>
</dbReference>
<keyword evidence="1" id="KW-0805">Transcription regulation</keyword>
<dbReference type="GO" id="GO:0003700">
    <property type="term" value="F:DNA-binding transcription factor activity"/>
    <property type="evidence" value="ECO:0007669"/>
    <property type="project" value="TreeGrafter"/>
</dbReference>
<sequence>MPSKKQDTLFVASLAKGLTILHAFGQPNPEMSLAEIVRVTGLDKSACQRLTNTLFREGFLLKDPITRRFRPSLKCLEMAAAYAWADPLVRLMMPKLIDLGHALGERVNAARLDGPDIVYIIRIPTQLTSFGGMIVGRRLPALTTSAGRAMISRLAPDARREAIETWPLAANTHATELDRGRIAERIEEAAGAGFAVAVGQNIINEIAVAAPVMARDGTPVAAVQCSVSAPKWTAERVTAELAPQVLDVANSFNFG</sequence>
<dbReference type="Gene3D" id="3.30.450.40">
    <property type="match status" value="1"/>
</dbReference>
<dbReference type="PROSITE" id="PS51078">
    <property type="entry name" value="ICLR_ED"/>
    <property type="match status" value="1"/>
</dbReference>
<dbReference type="PROSITE" id="PS51077">
    <property type="entry name" value="HTH_ICLR"/>
    <property type="match status" value="1"/>
</dbReference>
<evidence type="ECO:0000313" key="7">
    <source>
        <dbReference type="Proteomes" id="UP000244081"/>
    </source>
</evidence>
<dbReference type="PANTHER" id="PTHR30136">
    <property type="entry name" value="HELIX-TURN-HELIX TRANSCRIPTIONAL REGULATOR, ICLR FAMILY"/>
    <property type="match status" value="1"/>
</dbReference>
<organism evidence="6 7">
    <name type="scientific">Breoghania corrubedonensis</name>
    <dbReference type="NCBI Taxonomy" id="665038"/>
    <lineage>
        <taxon>Bacteria</taxon>
        <taxon>Pseudomonadati</taxon>
        <taxon>Pseudomonadota</taxon>
        <taxon>Alphaproteobacteria</taxon>
        <taxon>Hyphomicrobiales</taxon>
        <taxon>Stappiaceae</taxon>
        <taxon>Breoghania</taxon>
    </lineage>
</organism>
<gene>
    <name evidence="6" type="ORF">C8N35_101976</name>
</gene>
<keyword evidence="3" id="KW-0804">Transcription</keyword>
<dbReference type="InterPro" id="IPR005471">
    <property type="entry name" value="Tscrpt_reg_IclR_N"/>
</dbReference>
<keyword evidence="7" id="KW-1185">Reference proteome</keyword>
<keyword evidence="2" id="KW-0238">DNA-binding</keyword>
<dbReference type="Proteomes" id="UP000244081">
    <property type="component" value="Unassembled WGS sequence"/>
</dbReference>
<protein>
    <submittedName>
        <fullName evidence="6">IclR family transcriptional regulator</fullName>
    </submittedName>
</protein>
<accession>A0A2T5VGP4</accession>